<geneLocation type="plasmid" evidence="1 2">
    <name>pACIX903</name>
</geneLocation>
<accession>E8X733</accession>
<name>E8X733_GRATM</name>
<proteinExistence type="predicted"/>
<reference evidence="2" key="1">
    <citation type="submission" date="2011-01" db="EMBL/GenBank/DDBJ databases">
        <title>Complete sequence of plasmid3 of Acidobacterium sp. MP5ACTX9.</title>
        <authorList>
            <consortium name="US DOE Joint Genome Institute"/>
            <person name="Lucas S."/>
            <person name="Copeland A."/>
            <person name="Lapidus A."/>
            <person name="Cheng J.-F."/>
            <person name="Goodwin L."/>
            <person name="Pitluck S."/>
            <person name="Teshima H."/>
            <person name="Detter J.C."/>
            <person name="Han C."/>
            <person name="Tapia R."/>
            <person name="Land M."/>
            <person name="Hauser L."/>
            <person name="Kyrpides N."/>
            <person name="Ivanova N."/>
            <person name="Ovchinnikova G."/>
            <person name="Pagani I."/>
            <person name="Rawat S.R."/>
            <person name="Mannisto M."/>
            <person name="Haggblom M.M."/>
            <person name="Woyke T."/>
        </authorList>
    </citation>
    <scope>NUCLEOTIDE SEQUENCE [LARGE SCALE GENOMIC DNA]</scope>
    <source>
        <strain evidence="2">MP5ACTX9</strain>
        <plasmid evidence="2">Plasmid pACIX903</plasmid>
    </source>
</reference>
<dbReference type="KEGG" id="acm:AciX9_4308"/>
<evidence type="ECO:0000313" key="2">
    <source>
        <dbReference type="Proteomes" id="UP000000343"/>
    </source>
</evidence>
<organism evidence="2">
    <name type="scientific">Granulicella tundricola (strain ATCC BAA-1859 / DSM 23138 / MP5ACTX9)</name>
    <dbReference type="NCBI Taxonomy" id="1198114"/>
    <lineage>
        <taxon>Bacteria</taxon>
        <taxon>Pseudomonadati</taxon>
        <taxon>Acidobacteriota</taxon>
        <taxon>Terriglobia</taxon>
        <taxon>Terriglobales</taxon>
        <taxon>Acidobacteriaceae</taxon>
        <taxon>Granulicella</taxon>
    </lineage>
</organism>
<gene>
    <name evidence="1" type="ordered locus">AciX9_4308</name>
</gene>
<dbReference type="EMBL" id="CP002483">
    <property type="protein sequence ID" value="ADW71267.1"/>
    <property type="molecule type" value="Genomic_DNA"/>
</dbReference>
<keyword evidence="2" id="KW-1185">Reference proteome</keyword>
<protein>
    <submittedName>
        <fullName evidence="1">Putative integral membrane protein</fullName>
    </submittedName>
</protein>
<dbReference type="AlphaFoldDB" id="E8X733"/>
<dbReference type="Proteomes" id="UP000000343">
    <property type="component" value="Plasmid pACIX903"/>
</dbReference>
<sequence>MHLIAAATVFVVLSLVGVEFSIAAFVDPTS</sequence>
<keyword evidence="1" id="KW-0614">Plasmid</keyword>
<evidence type="ECO:0000313" key="1">
    <source>
        <dbReference type="EMBL" id="ADW71267.1"/>
    </source>
</evidence>
<dbReference type="HOGENOM" id="CLU_3403799_0_0_0"/>